<keyword evidence="2" id="KW-1185">Reference proteome</keyword>
<dbReference type="EMBL" id="LNXV01000008">
    <property type="protein sequence ID" value="KTC84998.1"/>
    <property type="molecule type" value="Genomic_DNA"/>
</dbReference>
<evidence type="ECO:0000313" key="2">
    <source>
        <dbReference type="Proteomes" id="UP000054742"/>
    </source>
</evidence>
<accession>A0A0W0SNP4</accession>
<dbReference type="RefSeq" id="WP_058441285.1">
    <property type="nucleotide sequence ID" value="NZ_CAAAHU010000006.1"/>
</dbReference>
<proteinExistence type="predicted"/>
<gene>
    <name evidence="1" type="ORF">Lbru_1213</name>
</gene>
<organism evidence="1 2">
    <name type="scientific">Legionella brunensis</name>
    <dbReference type="NCBI Taxonomy" id="29422"/>
    <lineage>
        <taxon>Bacteria</taxon>
        <taxon>Pseudomonadati</taxon>
        <taxon>Pseudomonadota</taxon>
        <taxon>Gammaproteobacteria</taxon>
        <taxon>Legionellales</taxon>
        <taxon>Legionellaceae</taxon>
        <taxon>Legionella</taxon>
    </lineage>
</organism>
<dbReference type="Proteomes" id="UP000054742">
    <property type="component" value="Unassembled WGS sequence"/>
</dbReference>
<dbReference type="OrthoDB" id="5640427at2"/>
<protein>
    <submittedName>
        <fullName evidence="1">Uncharacterized protein</fullName>
    </submittedName>
</protein>
<dbReference type="STRING" id="29422.Lbru_1213"/>
<dbReference type="PATRIC" id="fig|29422.6.peg.1285"/>
<reference evidence="1 2" key="1">
    <citation type="submission" date="2015-11" db="EMBL/GenBank/DDBJ databases">
        <title>Genomic analysis of 38 Legionella species identifies large and diverse effector repertoires.</title>
        <authorList>
            <person name="Burstein D."/>
            <person name="Amaro F."/>
            <person name="Zusman T."/>
            <person name="Lifshitz Z."/>
            <person name="Cohen O."/>
            <person name="Gilbert J.A."/>
            <person name="Pupko T."/>
            <person name="Shuman H.A."/>
            <person name="Segal G."/>
        </authorList>
    </citation>
    <scope>NUCLEOTIDE SEQUENCE [LARGE SCALE GENOMIC DNA]</scope>
    <source>
        <strain evidence="1 2">ATCC 43878</strain>
    </source>
</reference>
<comment type="caution">
    <text evidence="1">The sequence shown here is derived from an EMBL/GenBank/DDBJ whole genome shotgun (WGS) entry which is preliminary data.</text>
</comment>
<dbReference type="AlphaFoldDB" id="A0A0W0SNP4"/>
<evidence type="ECO:0000313" key="1">
    <source>
        <dbReference type="EMBL" id="KTC84998.1"/>
    </source>
</evidence>
<sequence length="157" mass="18076">MTKATINEKEAFKIIEKFNYLNASRAPISAFTELIDIESFEIRLQGSDIFFKGIAGFADHQIGKLIYFDQTFDCELQRSQQQGDQIIVETKGVWYARTWQSPAAYSQQLIADLTHTWVLQKRADASLIIVSHVCETFSYREGYSPTDIIKDFHLILK</sequence>
<name>A0A0W0SNP4_9GAMM</name>